<dbReference type="InterPro" id="IPR036188">
    <property type="entry name" value="FAD/NAD-bd_sf"/>
</dbReference>
<name>A0A6J6TLN8_9ZZZZ</name>
<evidence type="ECO:0000256" key="2">
    <source>
        <dbReference type="ARBA" id="ARBA00037217"/>
    </source>
</evidence>
<comment type="subunit">
    <text evidence="3">Interacts with COX5B; this interaction may contribute to localize PYROXD2 to the inner face of the inner mitochondrial membrane.</text>
</comment>
<dbReference type="AlphaFoldDB" id="A0A6J6TLN8"/>
<dbReference type="InterPro" id="IPR002937">
    <property type="entry name" value="Amino_oxidase"/>
</dbReference>
<dbReference type="EMBL" id="CAEZYZ010000093">
    <property type="protein sequence ID" value="CAB4747487.1"/>
    <property type="molecule type" value="Genomic_DNA"/>
</dbReference>
<sequence length="568" mass="61670">MSQYDAIVIGSGHNGLIAANYLTDAGKRVLVLERRSRIGGATVTEEFLPGFRASSCAYVSGLLHKKILKDLELQKNGLHLYQTDVGAGNVLRDGRSLFLYNELGKTLRGVEAVAPGEGERLTAFGLRLERLASILDQWLLVDEPPSLDQVVATFIDSGEEELFTEFFTLSGLDLVDRYFESDILKGLLMFTAMVSVWGGPRTPGWSYVYGHHAIGEYDGRMGQFAFPRGGMGSIAESLARRAVALGATIETDSCVARINVVKDRVCGVTLTDGRVFDAPFVLSGTDPQQTLLRMVDGAQLPTAYHSAAQRFDQRGSMARVLIALDRLPDFIGLPPGEGPQHRGLTILGSEVESFQRVGDAQRYGEYPDDFPIEFIIQSVHDDTMAPPGKHVLSTGIQQLPFELNGRTWDDEKDRFTARVLDILETYSPGIHDSIIGTHTITPLDLEREYGLPGGNIFHGAMTLGQMFDSRPLPGWGSYRTPVAGLYLCGAGTHPGGGVIGAPGHNGAHALLRDEANGGWERSRVGVSSAVGKAPLLHRLMSRPGIRKMGVKLAQQPVVGKAADTFTKR</sequence>
<accession>A0A6J6TLN8</accession>
<dbReference type="Gene3D" id="3.50.50.60">
    <property type="entry name" value="FAD/NAD(P)-binding domain"/>
    <property type="match status" value="2"/>
</dbReference>
<dbReference type="Pfam" id="PF13450">
    <property type="entry name" value="NAD_binding_8"/>
    <property type="match status" value="1"/>
</dbReference>
<organism evidence="6">
    <name type="scientific">freshwater metagenome</name>
    <dbReference type="NCBI Taxonomy" id="449393"/>
    <lineage>
        <taxon>unclassified sequences</taxon>
        <taxon>metagenomes</taxon>
        <taxon>ecological metagenomes</taxon>
    </lineage>
</organism>
<gene>
    <name evidence="6" type="ORF">UFOPK2810_00672</name>
</gene>
<dbReference type="GO" id="GO:0005759">
    <property type="term" value="C:mitochondrial matrix"/>
    <property type="evidence" value="ECO:0007669"/>
    <property type="project" value="UniProtKB-SubCell"/>
</dbReference>
<reference evidence="6" key="1">
    <citation type="submission" date="2020-05" db="EMBL/GenBank/DDBJ databases">
        <authorList>
            <person name="Chiriac C."/>
            <person name="Salcher M."/>
            <person name="Ghai R."/>
            <person name="Kavagutti S V."/>
        </authorList>
    </citation>
    <scope>NUCLEOTIDE SEQUENCE</scope>
</reference>
<dbReference type="SUPFAM" id="SSF51905">
    <property type="entry name" value="FAD/NAD(P)-binding domain"/>
    <property type="match status" value="1"/>
</dbReference>
<proteinExistence type="predicted"/>
<protein>
    <recommendedName>
        <fullName evidence="4">Pyridine nucleotide-disulfide oxidoreductase domain-containing protein 2</fullName>
    </recommendedName>
</protein>
<comment type="function">
    <text evidence="2">Probable oxidoreductase that may play a role as regulator of mitochondrial function.</text>
</comment>
<evidence type="ECO:0000256" key="4">
    <source>
        <dbReference type="ARBA" id="ARBA00040298"/>
    </source>
</evidence>
<dbReference type="PANTHER" id="PTHR10668">
    <property type="entry name" value="PHYTOENE DEHYDROGENASE"/>
    <property type="match status" value="1"/>
</dbReference>
<evidence type="ECO:0000256" key="1">
    <source>
        <dbReference type="ARBA" id="ARBA00004305"/>
    </source>
</evidence>
<feature type="domain" description="Amine oxidase" evidence="5">
    <location>
        <begin position="157"/>
        <end position="501"/>
    </location>
</feature>
<dbReference type="GO" id="GO:0016491">
    <property type="term" value="F:oxidoreductase activity"/>
    <property type="evidence" value="ECO:0007669"/>
    <property type="project" value="InterPro"/>
</dbReference>
<comment type="subcellular location">
    <subcellularLocation>
        <location evidence="1">Mitochondrion matrix</location>
    </subcellularLocation>
</comment>
<evidence type="ECO:0000313" key="6">
    <source>
        <dbReference type="EMBL" id="CAB4747487.1"/>
    </source>
</evidence>
<evidence type="ECO:0000256" key="3">
    <source>
        <dbReference type="ARBA" id="ARBA00038825"/>
    </source>
</evidence>
<dbReference type="Pfam" id="PF01593">
    <property type="entry name" value="Amino_oxidase"/>
    <property type="match status" value="1"/>
</dbReference>
<evidence type="ECO:0000259" key="5">
    <source>
        <dbReference type="Pfam" id="PF01593"/>
    </source>
</evidence>
<dbReference type="PANTHER" id="PTHR10668:SF103">
    <property type="entry name" value="PYRIDINE NUCLEOTIDE-DISULFIDE OXIDOREDUCTASE DOMAIN-CONTAINING PROTEIN 2"/>
    <property type="match status" value="1"/>
</dbReference>